<dbReference type="EMBL" id="JBHUGY010000072">
    <property type="protein sequence ID" value="MFD2058299.1"/>
    <property type="molecule type" value="Genomic_DNA"/>
</dbReference>
<dbReference type="SUPFAM" id="SSF55073">
    <property type="entry name" value="Nucleotide cyclase"/>
    <property type="match status" value="1"/>
</dbReference>
<evidence type="ECO:0000313" key="4">
    <source>
        <dbReference type="Proteomes" id="UP001597349"/>
    </source>
</evidence>
<dbReference type="InterPro" id="IPR029787">
    <property type="entry name" value="Nucleotide_cyclase"/>
</dbReference>
<dbReference type="NCBIfam" id="TIGR00254">
    <property type="entry name" value="GGDEF"/>
    <property type="match status" value="1"/>
</dbReference>
<comment type="caution">
    <text evidence="3">The sequence shown here is derived from an EMBL/GenBank/DDBJ whole genome shotgun (WGS) entry which is preliminary data.</text>
</comment>
<feature type="domain" description="GGDEF" evidence="2">
    <location>
        <begin position="278"/>
        <end position="306"/>
    </location>
</feature>
<dbReference type="CDD" id="cd01949">
    <property type="entry name" value="GGDEF"/>
    <property type="match status" value="1"/>
</dbReference>
<dbReference type="InterPro" id="IPR043128">
    <property type="entry name" value="Rev_trsase/Diguanyl_cyclase"/>
</dbReference>
<dbReference type="GO" id="GO:0052621">
    <property type="term" value="F:diguanylate cyclase activity"/>
    <property type="evidence" value="ECO:0007669"/>
    <property type="project" value="UniProtKB-EC"/>
</dbReference>
<accession>A0ABW4WPF7</accession>
<dbReference type="PANTHER" id="PTHR46663:SF2">
    <property type="entry name" value="GGDEF DOMAIN-CONTAINING PROTEIN"/>
    <property type="match status" value="1"/>
</dbReference>
<protein>
    <submittedName>
        <fullName evidence="3">Diguanylate cyclase</fullName>
        <ecNumber evidence="3">2.7.7.65</ecNumber>
    </submittedName>
</protein>
<keyword evidence="3" id="KW-0808">Transferase</keyword>
<reference evidence="4" key="1">
    <citation type="journal article" date="2019" name="Int. J. Syst. Evol. Microbiol.">
        <title>The Global Catalogue of Microorganisms (GCM) 10K type strain sequencing project: providing services to taxonomists for standard genome sequencing and annotation.</title>
        <authorList>
            <consortium name="The Broad Institute Genomics Platform"/>
            <consortium name="The Broad Institute Genome Sequencing Center for Infectious Disease"/>
            <person name="Wu L."/>
            <person name="Ma J."/>
        </authorList>
    </citation>
    <scope>NUCLEOTIDE SEQUENCE [LARGE SCALE GENOMIC DNA]</scope>
    <source>
        <strain evidence="4">CGMCC 1.16226</strain>
    </source>
</reference>
<keyword evidence="1" id="KW-0472">Membrane</keyword>
<dbReference type="PROSITE" id="PS50887">
    <property type="entry name" value="GGDEF"/>
    <property type="match status" value="1"/>
</dbReference>
<dbReference type="EC" id="2.7.7.65" evidence="3"/>
<dbReference type="RefSeq" id="WP_379026790.1">
    <property type="nucleotide sequence ID" value="NZ_JBHUGY010000072.1"/>
</dbReference>
<proteinExistence type="predicted"/>
<dbReference type="InterPro" id="IPR052163">
    <property type="entry name" value="DGC-Regulatory_Protein"/>
</dbReference>
<sequence>MSQQPVQTISGKLTLLIKAGYWLALLIIAAMVIASFILLQQMMATQQNNHTLLDIVSTQKTLSQRIVFLASATGSASRDKQPALVSALKQATGEFETNYDLLLEQTKADPMSPARLDPKSTESVLFAKPFHLDYFSVGLVANGKRLISSFESQLTGTSDGYKGSGERVNLDSSVANATLSGYAALGQRISADADERSEELLALHRTLFYATLGVIVLVALFIFRPMSNAILRKTHELIDARNSMAFIAVHDGLTGLHNRTFLTDHFDTLIKGTHRRRERLAVVQLDLDRFKQINDTLGHAAGDYVL</sequence>
<dbReference type="PANTHER" id="PTHR46663">
    <property type="entry name" value="DIGUANYLATE CYCLASE DGCT-RELATED"/>
    <property type="match status" value="1"/>
</dbReference>
<keyword evidence="4" id="KW-1185">Reference proteome</keyword>
<dbReference type="InterPro" id="IPR000160">
    <property type="entry name" value="GGDEF_dom"/>
</dbReference>
<feature type="transmembrane region" description="Helical" evidence="1">
    <location>
        <begin position="20"/>
        <end position="39"/>
    </location>
</feature>
<organism evidence="3 4">
    <name type="scientific">Mesorhizobium calcicola</name>
    <dbReference type="NCBI Taxonomy" id="1300310"/>
    <lineage>
        <taxon>Bacteria</taxon>
        <taxon>Pseudomonadati</taxon>
        <taxon>Pseudomonadota</taxon>
        <taxon>Alphaproteobacteria</taxon>
        <taxon>Hyphomicrobiales</taxon>
        <taxon>Phyllobacteriaceae</taxon>
        <taxon>Mesorhizobium</taxon>
    </lineage>
</organism>
<evidence type="ECO:0000256" key="1">
    <source>
        <dbReference type="SAM" id="Phobius"/>
    </source>
</evidence>
<feature type="transmembrane region" description="Helical" evidence="1">
    <location>
        <begin position="206"/>
        <end position="223"/>
    </location>
</feature>
<dbReference type="Pfam" id="PF00990">
    <property type="entry name" value="GGDEF"/>
    <property type="match status" value="1"/>
</dbReference>
<keyword evidence="1" id="KW-0812">Transmembrane</keyword>
<evidence type="ECO:0000313" key="3">
    <source>
        <dbReference type="EMBL" id="MFD2058299.1"/>
    </source>
</evidence>
<feature type="non-terminal residue" evidence="3">
    <location>
        <position position="306"/>
    </location>
</feature>
<name>A0ABW4WPF7_9HYPH</name>
<keyword evidence="1" id="KW-1133">Transmembrane helix</keyword>
<gene>
    <name evidence="3" type="ORF">ACFSQT_36005</name>
</gene>
<evidence type="ECO:0000259" key="2">
    <source>
        <dbReference type="PROSITE" id="PS50887"/>
    </source>
</evidence>
<dbReference type="Proteomes" id="UP001597349">
    <property type="component" value="Unassembled WGS sequence"/>
</dbReference>
<dbReference type="Gene3D" id="3.30.70.270">
    <property type="match status" value="1"/>
</dbReference>
<keyword evidence="3" id="KW-0548">Nucleotidyltransferase</keyword>